<name>A0ABS7ITQ9_9SPHN</name>
<reference evidence="3 4" key="1">
    <citation type="submission" date="2021-08" db="EMBL/GenBank/DDBJ databases">
        <title>Comparative Genomics Analysis of the Genus Qipengyuania Reveals Extensive Genetic Diversity and Metabolic Versatility, Including the Description of Fifteen Novel Species.</title>
        <authorList>
            <person name="Liu Y."/>
        </authorList>
    </citation>
    <scope>NUCLEOTIDE SEQUENCE [LARGE SCALE GENOMIC DNA]</scope>
    <source>
        <strain evidence="3 4">1NDH17</strain>
    </source>
</reference>
<accession>A0ABS7ITQ9</accession>
<dbReference type="PANTHER" id="PTHR21198">
    <property type="entry name" value="GLUTAMATE RACEMASE"/>
    <property type="match status" value="1"/>
</dbReference>
<organism evidence="3 4">
    <name type="scientific">Qipengyuania polymorpha</name>
    <dbReference type="NCBI Taxonomy" id="2867234"/>
    <lineage>
        <taxon>Bacteria</taxon>
        <taxon>Pseudomonadati</taxon>
        <taxon>Pseudomonadota</taxon>
        <taxon>Alphaproteobacteria</taxon>
        <taxon>Sphingomonadales</taxon>
        <taxon>Erythrobacteraceae</taxon>
        <taxon>Qipengyuania</taxon>
    </lineage>
</organism>
<evidence type="ECO:0000256" key="2">
    <source>
        <dbReference type="ARBA" id="ARBA00023235"/>
    </source>
</evidence>
<dbReference type="PANTHER" id="PTHR21198:SF7">
    <property type="entry name" value="ASPARTATE-GLUTAMATE RACEMASE FAMILY"/>
    <property type="match status" value="1"/>
</dbReference>
<dbReference type="NCBIfam" id="TIGR00035">
    <property type="entry name" value="asp_race"/>
    <property type="match status" value="1"/>
</dbReference>
<dbReference type="Pfam" id="PF01177">
    <property type="entry name" value="Asp_Glu_race"/>
    <property type="match status" value="1"/>
</dbReference>
<dbReference type="InterPro" id="IPR015942">
    <property type="entry name" value="Asp/Glu/hydantoin_racemase"/>
</dbReference>
<sequence>MRTLGLIGGMSWISTRAYYERINKMVQKRAQPMASAPMVIDSVDYSRIATAKNNDDWDCIAAILVESARKLETAGAEAIVIAANTMHKVYDRVAEAISIPVLHIADAVGDAMAEAKCESAALLGTRFVMTESFYRQRLVSHGVDLLPPDPNDVELVDGIIYKELMLGRVTRDAERQLKTIITMKEKQGADAIVLACTELELVVDTDANVLPVFDSTDIHCRAATDWILE</sequence>
<proteinExistence type="inferred from homology"/>
<comment type="caution">
    <text evidence="3">The sequence shown here is derived from an EMBL/GenBank/DDBJ whole genome shotgun (WGS) entry which is preliminary data.</text>
</comment>
<dbReference type="SUPFAM" id="SSF53681">
    <property type="entry name" value="Aspartate/glutamate racemase"/>
    <property type="match status" value="2"/>
</dbReference>
<evidence type="ECO:0000256" key="1">
    <source>
        <dbReference type="ARBA" id="ARBA00007847"/>
    </source>
</evidence>
<keyword evidence="2 3" id="KW-0413">Isomerase</keyword>
<evidence type="ECO:0000313" key="3">
    <source>
        <dbReference type="EMBL" id="MBX7456724.1"/>
    </source>
</evidence>
<dbReference type="Proteomes" id="UP000783253">
    <property type="component" value="Unassembled WGS sequence"/>
</dbReference>
<gene>
    <name evidence="3" type="ORF">K3152_00540</name>
</gene>
<protein>
    <submittedName>
        <fullName evidence="3">Amino acid racemase</fullName>
        <ecNumber evidence="3">5.1.1.-</ecNumber>
    </submittedName>
</protein>
<dbReference type="Gene3D" id="3.40.50.1860">
    <property type="match status" value="2"/>
</dbReference>
<keyword evidence="4" id="KW-1185">Reference proteome</keyword>
<dbReference type="InterPro" id="IPR001920">
    <property type="entry name" value="Asp/Glu_race"/>
</dbReference>
<dbReference type="InterPro" id="IPR004380">
    <property type="entry name" value="Asp_race"/>
</dbReference>
<dbReference type="EMBL" id="JAIGNK010000001">
    <property type="protein sequence ID" value="MBX7456724.1"/>
    <property type="molecule type" value="Genomic_DNA"/>
</dbReference>
<evidence type="ECO:0000313" key="4">
    <source>
        <dbReference type="Proteomes" id="UP000783253"/>
    </source>
</evidence>
<dbReference type="RefSeq" id="WP_221572165.1">
    <property type="nucleotide sequence ID" value="NZ_JAIGNK010000001.1"/>
</dbReference>
<comment type="similarity">
    <text evidence="1">Belongs to the aspartate/glutamate racemases family.</text>
</comment>
<dbReference type="EC" id="5.1.1.-" evidence="3"/>
<dbReference type="GO" id="GO:0016853">
    <property type="term" value="F:isomerase activity"/>
    <property type="evidence" value="ECO:0007669"/>
    <property type="project" value="UniProtKB-KW"/>
</dbReference>